<dbReference type="EMBL" id="CP097635">
    <property type="protein sequence ID" value="URI07032.1"/>
    <property type="molecule type" value="Genomic_DNA"/>
</dbReference>
<reference evidence="1" key="1">
    <citation type="submission" date="2022-05" db="EMBL/GenBank/DDBJ databases">
        <title>An RpoN-dependent PEP-CTERM gene is involved in floc formation of an Aquincola tertiaricarbonis strain.</title>
        <authorList>
            <person name="Qiu D."/>
            <person name="Xia M."/>
        </authorList>
    </citation>
    <scope>NUCLEOTIDE SEQUENCE</scope>
    <source>
        <strain evidence="1">RN12</strain>
    </source>
</reference>
<accession>A0ABY4S576</accession>
<dbReference type="RefSeq" id="WP_250195297.1">
    <property type="nucleotide sequence ID" value="NZ_CP097635.1"/>
</dbReference>
<organism evidence="1 2">
    <name type="scientific">Aquincola tertiaricarbonis</name>
    <dbReference type="NCBI Taxonomy" id="391953"/>
    <lineage>
        <taxon>Bacteria</taxon>
        <taxon>Pseudomonadati</taxon>
        <taxon>Pseudomonadota</taxon>
        <taxon>Betaproteobacteria</taxon>
        <taxon>Burkholderiales</taxon>
        <taxon>Sphaerotilaceae</taxon>
        <taxon>Aquincola</taxon>
    </lineage>
</organism>
<evidence type="ECO:0000313" key="1">
    <source>
        <dbReference type="EMBL" id="URI07032.1"/>
    </source>
</evidence>
<gene>
    <name evidence="1" type="ORF">MW290_14165</name>
</gene>
<keyword evidence="2" id="KW-1185">Reference proteome</keyword>
<proteinExistence type="predicted"/>
<name>A0ABY4S576_AQUTE</name>
<dbReference type="Proteomes" id="UP001056201">
    <property type="component" value="Chromosome 1"/>
</dbReference>
<evidence type="ECO:0000313" key="2">
    <source>
        <dbReference type="Proteomes" id="UP001056201"/>
    </source>
</evidence>
<protein>
    <submittedName>
        <fullName evidence="1">Uncharacterized protein</fullName>
    </submittedName>
</protein>
<sequence length="47" mass="5148">MNHCKASCLVDQVLNACEGTPGVEDCKAWIRSYLIDYHGINAAKVPL</sequence>